<gene>
    <name evidence="1" type="ORF">EU557_02775</name>
</gene>
<dbReference type="EMBL" id="SRKZ01000001">
    <property type="protein sequence ID" value="TGD82724.1"/>
    <property type="molecule type" value="Genomic_DNA"/>
</dbReference>
<name>A0A4Z0MSY5_9BACT</name>
<reference evidence="1 2" key="1">
    <citation type="submission" date="2019-04" db="EMBL/GenBank/DDBJ databases">
        <authorList>
            <person name="Feng G."/>
            <person name="Zhang J."/>
            <person name="Zhu H."/>
        </authorList>
    </citation>
    <scope>NUCLEOTIDE SEQUENCE [LARGE SCALE GENOMIC DNA]</scope>
    <source>
        <strain evidence="1 2">JCM 19491</strain>
    </source>
</reference>
<dbReference type="AlphaFoldDB" id="A0A4Z0MSY5"/>
<dbReference type="RefSeq" id="WP_135528882.1">
    <property type="nucleotide sequence ID" value="NZ_SRKZ01000001.1"/>
</dbReference>
<keyword evidence="2" id="KW-1185">Reference proteome</keyword>
<accession>A0A4Z0MSY5</accession>
<proteinExistence type="predicted"/>
<protein>
    <recommendedName>
        <fullName evidence="3">STAS/SEC14 domain-containing protein</fullName>
    </recommendedName>
</protein>
<evidence type="ECO:0000313" key="2">
    <source>
        <dbReference type="Proteomes" id="UP000298284"/>
    </source>
</evidence>
<dbReference type="Proteomes" id="UP000298284">
    <property type="component" value="Unassembled WGS sequence"/>
</dbReference>
<organism evidence="1 2">
    <name type="scientific">Hymenobacter wooponensis</name>
    <dbReference type="NCBI Taxonomy" id="1525360"/>
    <lineage>
        <taxon>Bacteria</taxon>
        <taxon>Pseudomonadati</taxon>
        <taxon>Bacteroidota</taxon>
        <taxon>Cytophagia</taxon>
        <taxon>Cytophagales</taxon>
        <taxon>Hymenobacteraceae</taxon>
        <taxon>Hymenobacter</taxon>
    </lineage>
</organism>
<evidence type="ECO:0000313" key="1">
    <source>
        <dbReference type="EMBL" id="TGD82724.1"/>
    </source>
</evidence>
<dbReference type="OrthoDB" id="893408at2"/>
<evidence type="ECO:0008006" key="3">
    <source>
        <dbReference type="Google" id="ProtNLM"/>
    </source>
</evidence>
<comment type="caution">
    <text evidence="1">The sequence shown here is derived from an EMBL/GenBank/DDBJ whole genome shotgun (WGS) entry which is preliminary data.</text>
</comment>
<sequence>MPLRLLHQDSTISIFYDYHHDWLYADWTGDQSLDSVQGGCLRMLDLLRNERCSKVLNDNTKVTSMWSDASEWVGATWFPLMAEAGLEYFAWVYSPNVYSRLSADLSLQHTTRPIVLAFDSQEMATNWLKLM</sequence>